<evidence type="ECO:0000256" key="1">
    <source>
        <dbReference type="ARBA" id="ARBA00022723"/>
    </source>
</evidence>
<accession>A0ABQ8EWL4</accession>
<evidence type="ECO:0000256" key="6">
    <source>
        <dbReference type="PROSITE-ProRule" id="PRU00042"/>
    </source>
</evidence>
<keyword evidence="3 6" id="KW-0863">Zinc-finger</keyword>
<evidence type="ECO:0000256" key="3">
    <source>
        <dbReference type="ARBA" id="ARBA00022771"/>
    </source>
</evidence>
<dbReference type="PANTHER" id="PTHR14003">
    <property type="entry name" value="TRANSCRIPTIONAL REPRESSOR PROTEIN YY"/>
    <property type="match status" value="1"/>
</dbReference>
<dbReference type="PANTHER" id="PTHR14003:SF23">
    <property type="entry name" value="ZINC FINGER PROTEIN 143"/>
    <property type="match status" value="1"/>
</dbReference>
<keyword evidence="1" id="KW-0479">Metal-binding</keyword>
<feature type="region of interest" description="Disordered" evidence="7">
    <location>
        <begin position="512"/>
        <end position="562"/>
    </location>
</feature>
<comment type="caution">
    <text evidence="9">The sequence shown here is derived from an EMBL/GenBank/DDBJ whole genome shotgun (WGS) entry which is preliminary data.</text>
</comment>
<sequence length="562" mass="62162">MMTVSDHDHHAHQHLTAHPQFQHSFPYNKAESEDSVITSQGNFTDPISLLNVVDVKVVANLDNISAGSYIPCYKLRFHPHPYTFNLQDLSLSASTVSSSIDMLLLLASAATANESQSVDSTNNKTQLQSYPSNSTVLLGSTYLDHCGGPWTEVQGPPFTVTLSQSNVVIQIETPPSGLSSNDRPPLLRSGLDIGAVRLLPVHPRVDSPEPKLLPTTNLYSKHDIKPEPDVFPSRAPSSTSPMNHTPFKAYHTIDDILNADEDIVEMSERQRVPEMTHIPAGSETALNLDQCSEKYSDPDHNIVDPYQSRSTLKRKYSNAGYEEEEEDDEHELGNVSTTSTDQDYPGRVYECPEPTCERIFSRPFNLKAHAIIHSPVRNRTHKCSSCELSFCRSQDLLRHMQIHNRTITYTCPGCSKVFSRKDALRRHQRSSRTCPLFNDQPIRRGRKEQDNPISTPKSDDAACKLSPTSSSVVLSPAPVLLPDLPDTPPVDKGLLKIVQYVPGRIRGYWRRSKSSTTDDLSYPPPLASPPSTDCDSLNSTSSVVTTSSGAGAVDGTDSQRSY</sequence>
<gene>
    <name evidence="9" type="ORF">BASA50_011147</name>
</gene>
<dbReference type="PROSITE" id="PS00028">
    <property type="entry name" value="ZINC_FINGER_C2H2_1"/>
    <property type="match status" value="1"/>
</dbReference>
<evidence type="ECO:0000313" key="9">
    <source>
        <dbReference type="EMBL" id="KAH6587756.1"/>
    </source>
</evidence>
<dbReference type="InterPro" id="IPR013087">
    <property type="entry name" value="Znf_C2H2_type"/>
</dbReference>
<evidence type="ECO:0000259" key="8">
    <source>
        <dbReference type="PROSITE" id="PS50157"/>
    </source>
</evidence>
<protein>
    <recommendedName>
        <fullName evidence="8">C2H2-type domain-containing protein</fullName>
    </recommendedName>
</protein>
<feature type="domain" description="C2H2-type" evidence="8">
    <location>
        <begin position="349"/>
        <end position="378"/>
    </location>
</feature>
<proteinExistence type="predicted"/>
<feature type="compositionally biased region" description="Acidic residues" evidence="7">
    <location>
        <begin position="321"/>
        <end position="330"/>
    </location>
</feature>
<dbReference type="Proteomes" id="UP001648503">
    <property type="component" value="Unassembled WGS sequence"/>
</dbReference>
<organism evidence="9 10">
    <name type="scientific">Batrachochytrium salamandrivorans</name>
    <dbReference type="NCBI Taxonomy" id="1357716"/>
    <lineage>
        <taxon>Eukaryota</taxon>
        <taxon>Fungi</taxon>
        <taxon>Fungi incertae sedis</taxon>
        <taxon>Chytridiomycota</taxon>
        <taxon>Chytridiomycota incertae sedis</taxon>
        <taxon>Chytridiomycetes</taxon>
        <taxon>Rhizophydiales</taxon>
        <taxon>Rhizophydiales incertae sedis</taxon>
        <taxon>Batrachochytrium</taxon>
    </lineage>
</organism>
<keyword evidence="4" id="KW-0862">Zinc</keyword>
<dbReference type="EMBL" id="JAFCIX010000553">
    <property type="protein sequence ID" value="KAH6587756.1"/>
    <property type="molecule type" value="Genomic_DNA"/>
</dbReference>
<dbReference type="SMART" id="SM00355">
    <property type="entry name" value="ZnF_C2H2"/>
    <property type="match status" value="3"/>
</dbReference>
<dbReference type="InterPro" id="IPR036236">
    <property type="entry name" value="Znf_C2H2_sf"/>
</dbReference>
<feature type="domain" description="C2H2-type" evidence="8">
    <location>
        <begin position="409"/>
        <end position="433"/>
    </location>
</feature>
<name>A0ABQ8EWL4_9FUNG</name>
<feature type="compositionally biased region" description="Low complexity" evidence="7">
    <location>
        <begin position="539"/>
        <end position="553"/>
    </location>
</feature>
<dbReference type="Pfam" id="PF00096">
    <property type="entry name" value="zf-C2H2"/>
    <property type="match status" value="3"/>
</dbReference>
<reference evidence="9 10" key="1">
    <citation type="submission" date="2021-02" db="EMBL/GenBank/DDBJ databases">
        <title>Variation within the Batrachochytrium salamandrivorans European outbreak.</title>
        <authorList>
            <person name="Kelly M."/>
            <person name="Pasmans F."/>
            <person name="Shea T.P."/>
            <person name="Munoz J.F."/>
            <person name="Carranza S."/>
            <person name="Cuomo C.A."/>
            <person name="Martel A."/>
        </authorList>
    </citation>
    <scope>NUCLEOTIDE SEQUENCE [LARGE SCALE GENOMIC DNA]</scope>
    <source>
        <strain evidence="9 10">AMFP18/2</strain>
    </source>
</reference>
<evidence type="ECO:0000313" key="10">
    <source>
        <dbReference type="Proteomes" id="UP001648503"/>
    </source>
</evidence>
<dbReference type="PROSITE" id="PS50157">
    <property type="entry name" value="ZINC_FINGER_C2H2_2"/>
    <property type="match status" value="3"/>
</dbReference>
<evidence type="ECO:0000256" key="5">
    <source>
        <dbReference type="ARBA" id="ARBA00023242"/>
    </source>
</evidence>
<dbReference type="SUPFAM" id="SSF57667">
    <property type="entry name" value="beta-beta-alpha zinc fingers"/>
    <property type="match status" value="2"/>
</dbReference>
<evidence type="ECO:0000256" key="2">
    <source>
        <dbReference type="ARBA" id="ARBA00022737"/>
    </source>
</evidence>
<feature type="domain" description="C2H2-type" evidence="8">
    <location>
        <begin position="381"/>
        <end position="403"/>
    </location>
</feature>
<keyword evidence="10" id="KW-1185">Reference proteome</keyword>
<feature type="region of interest" description="Disordered" evidence="7">
    <location>
        <begin position="429"/>
        <end position="469"/>
    </location>
</feature>
<feature type="region of interest" description="Disordered" evidence="7">
    <location>
        <begin position="296"/>
        <end position="346"/>
    </location>
</feature>
<dbReference type="Gene3D" id="3.30.160.60">
    <property type="entry name" value="Classic Zinc Finger"/>
    <property type="match status" value="2"/>
</dbReference>
<evidence type="ECO:0000256" key="7">
    <source>
        <dbReference type="SAM" id="MobiDB-lite"/>
    </source>
</evidence>
<keyword evidence="5" id="KW-0539">Nucleus</keyword>
<evidence type="ECO:0000256" key="4">
    <source>
        <dbReference type="ARBA" id="ARBA00022833"/>
    </source>
</evidence>
<keyword evidence="2" id="KW-0677">Repeat</keyword>